<dbReference type="EMBL" id="JBGBZN010000002">
    <property type="protein sequence ID" value="MEY9472226.1"/>
    <property type="molecule type" value="Genomic_DNA"/>
</dbReference>
<gene>
    <name evidence="1" type="ORF">ABH992_004625</name>
</gene>
<keyword evidence="2" id="KW-1185">Reference proteome</keyword>
<evidence type="ECO:0000313" key="1">
    <source>
        <dbReference type="EMBL" id="MEY9472226.1"/>
    </source>
</evidence>
<accession>A0ABV4GKI6</accession>
<reference evidence="1 2" key="1">
    <citation type="submission" date="2024-07" db="EMBL/GenBank/DDBJ databases">
        <title>Genomic Encyclopedia of Type Strains, Phase V (KMG-V): Genome sequencing to study the core and pangenomes of soil and plant-associated prokaryotes.</title>
        <authorList>
            <person name="Whitman W."/>
        </authorList>
    </citation>
    <scope>NUCLEOTIDE SEQUENCE [LARGE SCALE GENOMIC DNA]</scope>
    <source>
        <strain evidence="1 2">USDA 222</strain>
    </source>
</reference>
<evidence type="ECO:0000313" key="2">
    <source>
        <dbReference type="Proteomes" id="UP001565474"/>
    </source>
</evidence>
<proteinExistence type="predicted"/>
<organism evidence="1 2">
    <name type="scientific">Bradyrhizobium yuanmingense</name>
    <dbReference type="NCBI Taxonomy" id="108015"/>
    <lineage>
        <taxon>Bacteria</taxon>
        <taxon>Pseudomonadati</taxon>
        <taxon>Pseudomonadota</taxon>
        <taxon>Alphaproteobacteria</taxon>
        <taxon>Hyphomicrobiales</taxon>
        <taxon>Nitrobacteraceae</taxon>
        <taxon>Bradyrhizobium</taxon>
    </lineage>
</organism>
<dbReference type="Proteomes" id="UP001565474">
    <property type="component" value="Unassembled WGS sequence"/>
</dbReference>
<sequence length="100" mass="11192">MSTNSSNIRAFFAIRTPVAHACRRRHEVAGAGHQIDRSLQTHTFNVVTRQHISEPFDGPMSGCAEIPNVEKRFCFGSERLARYEEPSSCPYNLSMVVAPL</sequence>
<comment type="caution">
    <text evidence="1">The sequence shown here is derived from an EMBL/GenBank/DDBJ whole genome shotgun (WGS) entry which is preliminary data.</text>
</comment>
<protein>
    <submittedName>
        <fullName evidence="1">Uncharacterized protein</fullName>
    </submittedName>
</protein>
<name>A0ABV4GKI6_9BRAD</name>